<dbReference type="SUPFAM" id="SSF52374">
    <property type="entry name" value="Nucleotidylyl transferase"/>
    <property type="match status" value="1"/>
</dbReference>
<dbReference type="AlphaFoldDB" id="A0A7C0TYP7"/>
<dbReference type="EMBL" id="DQYG01000005">
    <property type="protein sequence ID" value="HDD31018.1"/>
    <property type="molecule type" value="Genomic_DNA"/>
</dbReference>
<dbReference type="InterPro" id="IPR006418">
    <property type="entry name" value="NMN_Atrans_arc"/>
</dbReference>
<dbReference type="PANTHER" id="PTHR21342:SF0">
    <property type="entry name" value="BIFUNCTIONAL NMN ADENYLYLTRANSFERASE_NUDIX HYDROLASE"/>
    <property type="match status" value="1"/>
</dbReference>
<dbReference type="UniPathway" id="UPA00253">
    <property type="reaction ID" value="UER00600"/>
</dbReference>
<gene>
    <name evidence="1" type="ORF">ENF72_00115</name>
</gene>
<dbReference type="GO" id="GO:0005737">
    <property type="term" value="C:cytoplasm"/>
    <property type="evidence" value="ECO:0007669"/>
    <property type="project" value="InterPro"/>
</dbReference>
<feature type="non-terminal residue" evidence="1">
    <location>
        <position position="1"/>
    </location>
</feature>
<proteinExistence type="inferred from homology"/>
<dbReference type="PANTHER" id="PTHR21342">
    <property type="entry name" value="PHOSPHOPANTETHEINE ADENYLYLTRANSFERASE"/>
    <property type="match status" value="1"/>
</dbReference>
<dbReference type="GO" id="GO:0000309">
    <property type="term" value="F:nicotinamide-nucleotide adenylyltransferase activity"/>
    <property type="evidence" value="ECO:0007669"/>
    <property type="project" value="UniProtKB-EC"/>
</dbReference>
<sequence>IWAPYVEAMVPKFDIVFTGNSLVAQLFKERGYKVIVQPMFRKDILSATEIRRRMIEGEPWEDLVPKSVAEYIKEIRGVERIRMLATDLEKNEKELQAPIRIPEF</sequence>
<dbReference type="EC" id="2.7.7.1" evidence="1"/>
<organism evidence="1">
    <name type="scientific">Thermococcus litoralis</name>
    <dbReference type="NCBI Taxonomy" id="2265"/>
    <lineage>
        <taxon>Archaea</taxon>
        <taxon>Methanobacteriati</taxon>
        <taxon>Methanobacteriota</taxon>
        <taxon>Thermococci</taxon>
        <taxon>Thermococcales</taxon>
        <taxon>Thermococcaceae</taxon>
        <taxon>Thermococcus</taxon>
    </lineage>
</organism>
<comment type="caution">
    <text evidence="1">The sequence shown here is derived from an EMBL/GenBank/DDBJ whole genome shotgun (WGS) entry which is preliminary data.</text>
</comment>
<keyword evidence="1" id="KW-0548">Nucleotidyltransferase</keyword>
<protein>
    <submittedName>
        <fullName evidence="1">Nicotinamide-nucleotide adenylyltransferase</fullName>
        <ecNumber evidence="1">2.7.7.1</ecNumber>
    </submittedName>
</protein>
<dbReference type="Proteomes" id="UP000886210">
    <property type="component" value="Unassembled WGS sequence"/>
</dbReference>
<dbReference type="GO" id="GO:0009435">
    <property type="term" value="P:NAD+ biosynthetic process"/>
    <property type="evidence" value="ECO:0007669"/>
    <property type="project" value="UniProtKB-UniPathway"/>
</dbReference>
<evidence type="ECO:0000313" key="1">
    <source>
        <dbReference type="EMBL" id="HDD31018.1"/>
    </source>
</evidence>
<accession>A0A7C0TYP7</accession>
<reference evidence="1" key="1">
    <citation type="journal article" date="2020" name="mSystems">
        <title>Genome- and Community-Level Interaction Insights into Carbon Utilization and Element Cycling Functions of Hydrothermarchaeota in Hydrothermal Sediment.</title>
        <authorList>
            <person name="Zhou Z."/>
            <person name="Liu Y."/>
            <person name="Xu W."/>
            <person name="Pan J."/>
            <person name="Luo Z.H."/>
            <person name="Li M."/>
        </authorList>
    </citation>
    <scope>NUCLEOTIDE SEQUENCE [LARGE SCALE GENOMIC DNA]</scope>
    <source>
        <strain evidence="1">HyVt-151</strain>
    </source>
</reference>
<dbReference type="HAMAP" id="MF_00243">
    <property type="entry name" value="NMN_adenylyltr"/>
    <property type="match status" value="1"/>
</dbReference>
<name>A0A7C0TYP7_THELI</name>
<keyword evidence="1" id="KW-0808">Transferase</keyword>
<dbReference type="InterPro" id="IPR014729">
    <property type="entry name" value="Rossmann-like_a/b/a_fold"/>
</dbReference>
<dbReference type="Gene3D" id="3.40.50.620">
    <property type="entry name" value="HUPs"/>
    <property type="match status" value="1"/>
</dbReference>